<organism evidence="1">
    <name type="scientific">uncultured Caudovirales phage</name>
    <dbReference type="NCBI Taxonomy" id="2100421"/>
    <lineage>
        <taxon>Viruses</taxon>
        <taxon>Duplodnaviria</taxon>
        <taxon>Heunggongvirae</taxon>
        <taxon>Uroviricota</taxon>
        <taxon>Caudoviricetes</taxon>
        <taxon>Peduoviridae</taxon>
        <taxon>Maltschvirus</taxon>
        <taxon>Maltschvirus maltsch</taxon>
    </lineage>
</organism>
<dbReference type="EMBL" id="LR796354">
    <property type="protein sequence ID" value="CAB4139305.1"/>
    <property type="molecule type" value="Genomic_DNA"/>
</dbReference>
<name>A0A6J5LXQ8_9CAUD</name>
<reference evidence="1" key="1">
    <citation type="submission" date="2020-04" db="EMBL/GenBank/DDBJ databases">
        <authorList>
            <person name="Chiriac C."/>
            <person name="Salcher M."/>
            <person name="Ghai R."/>
            <person name="Kavagutti S V."/>
        </authorList>
    </citation>
    <scope>NUCLEOTIDE SEQUENCE</scope>
</reference>
<evidence type="ECO:0000313" key="1">
    <source>
        <dbReference type="EMBL" id="CAB4139305.1"/>
    </source>
</evidence>
<proteinExistence type="predicted"/>
<gene>
    <name evidence="1" type="ORF">UFOVP337_31</name>
</gene>
<accession>A0A6J5LXQ8</accession>
<sequence length="91" mass="10713">MQFRFECVKPSEIEDNVFPGIEYPTDLRVVHEFEMSDETRWDNIMLQFAKFLDATGYVGVHEKVHQRIEDEWEFVTKGIDDEDISNPGLSD</sequence>
<protein>
    <submittedName>
        <fullName evidence="1">Uncharacterized protein</fullName>
    </submittedName>
</protein>